<evidence type="ECO:0000313" key="4">
    <source>
        <dbReference type="Proteomes" id="UP000053424"/>
    </source>
</evidence>
<dbReference type="Proteomes" id="UP000053424">
    <property type="component" value="Unassembled WGS sequence"/>
</dbReference>
<gene>
    <name evidence="3" type="ORF">M413DRAFT_419985</name>
</gene>
<dbReference type="HOGENOM" id="CLU_1635606_0_0_1"/>
<reference evidence="4" key="2">
    <citation type="submission" date="2015-01" db="EMBL/GenBank/DDBJ databases">
        <title>Evolutionary Origins and Diversification of the Mycorrhizal Mutualists.</title>
        <authorList>
            <consortium name="DOE Joint Genome Institute"/>
            <consortium name="Mycorrhizal Genomics Consortium"/>
            <person name="Kohler A."/>
            <person name="Kuo A."/>
            <person name="Nagy L.G."/>
            <person name="Floudas D."/>
            <person name="Copeland A."/>
            <person name="Barry K.W."/>
            <person name="Cichocki N."/>
            <person name="Veneault-Fourrey C."/>
            <person name="LaButti K."/>
            <person name="Lindquist E.A."/>
            <person name="Lipzen A."/>
            <person name="Lundell T."/>
            <person name="Morin E."/>
            <person name="Murat C."/>
            <person name="Riley R."/>
            <person name="Ohm R."/>
            <person name="Sun H."/>
            <person name="Tunlid A."/>
            <person name="Henrissat B."/>
            <person name="Grigoriev I.V."/>
            <person name="Hibbett D.S."/>
            <person name="Martin F."/>
        </authorList>
    </citation>
    <scope>NUCLEOTIDE SEQUENCE [LARGE SCALE GENOMIC DNA]</scope>
    <source>
        <strain evidence="4">h7</strain>
    </source>
</reference>
<keyword evidence="2" id="KW-1133">Transmembrane helix</keyword>
<evidence type="ECO:0000313" key="3">
    <source>
        <dbReference type="EMBL" id="KIM38626.1"/>
    </source>
</evidence>
<dbReference type="EMBL" id="KN831789">
    <property type="protein sequence ID" value="KIM38626.1"/>
    <property type="molecule type" value="Genomic_DNA"/>
</dbReference>
<keyword evidence="2" id="KW-0812">Transmembrane</keyword>
<keyword evidence="2" id="KW-0472">Membrane</keyword>
<evidence type="ECO:0000256" key="2">
    <source>
        <dbReference type="SAM" id="Phobius"/>
    </source>
</evidence>
<keyword evidence="4" id="KW-1185">Reference proteome</keyword>
<feature type="region of interest" description="Disordered" evidence="1">
    <location>
        <begin position="72"/>
        <end position="162"/>
    </location>
</feature>
<name>A0A0C3C4X6_HEBCY</name>
<proteinExistence type="predicted"/>
<organism evidence="3 4">
    <name type="scientific">Hebeloma cylindrosporum</name>
    <dbReference type="NCBI Taxonomy" id="76867"/>
    <lineage>
        <taxon>Eukaryota</taxon>
        <taxon>Fungi</taxon>
        <taxon>Dikarya</taxon>
        <taxon>Basidiomycota</taxon>
        <taxon>Agaricomycotina</taxon>
        <taxon>Agaricomycetes</taxon>
        <taxon>Agaricomycetidae</taxon>
        <taxon>Agaricales</taxon>
        <taxon>Agaricineae</taxon>
        <taxon>Hymenogastraceae</taxon>
        <taxon>Hebeloma</taxon>
    </lineage>
</organism>
<evidence type="ECO:0000256" key="1">
    <source>
        <dbReference type="SAM" id="MobiDB-lite"/>
    </source>
</evidence>
<reference evidence="3 4" key="1">
    <citation type="submission" date="2014-04" db="EMBL/GenBank/DDBJ databases">
        <authorList>
            <consortium name="DOE Joint Genome Institute"/>
            <person name="Kuo A."/>
            <person name="Gay G."/>
            <person name="Dore J."/>
            <person name="Kohler A."/>
            <person name="Nagy L.G."/>
            <person name="Floudas D."/>
            <person name="Copeland A."/>
            <person name="Barry K.W."/>
            <person name="Cichocki N."/>
            <person name="Veneault-Fourrey C."/>
            <person name="LaButti K."/>
            <person name="Lindquist E.A."/>
            <person name="Lipzen A."/>
            <person name="Lundell T."/>
            <person name="Morin E."/>
            <person name="Murat C."/>
            <person name="Sun H."/>
            <person name="Tunlid A."/>
            <person name="Henrissat B."/>
            <person name="Grigoriev I.V."/>
            <person name="Hibbett D.S."/>
            <person name="Martin F."/>
            <person name="Nordberg H.P."/>
            <person name="Cantor M.N."/>
            <person name="Hua S.X."/>
        </authorList>
    </citation>
    <scope>NUCLEOTIDE SEQUENCE [LARGE SCALE GENOMIC DNA]</scope>
    <source>
        <strain evidence="4">h7</strain>
    </source>
</reference>
<sequence length="162" mass="16927">MSDSSSSVPSPSSEADVSANDKEALAIIFSIYGAFFLLAVIICCRKGCHRGAPISKPDAGMSLVQVSARQLEAGDGAGDTNDGCDGGDEPPGYVQNGGMKSSESVLPPPPSPPIIIGETTDDELTSERQHQKSSTSLPIYTETDGSETIGSRQCTKEECTFH</sequence>
<accession>A0A0C3C4X6</accession>
<protein>
    <submittedName>
        <fullName evidence="3">Uncharacterized protein</fullName>
    </submittedName>
</protein>
<feature type="transmembrane region" description="Helical" evidence="2">
    <location>
        <begin position="24"/>
        <end position="44"/>
    </location>
</feature>
<dbReference type="AlphaFoldDB" id="A0A0C3C4X6"/>